<feature type="signal peptide" evidence="1">
    <location>
        <begin position="1"/>
        <end position="19"/>
    </location>
</feature>
<organism evidence="2 3">
    <name type="scientific">Aureobasidium pullulans</name>
    <name type="common">Black yeast</name>
    <name type="synonym">Pullularia pullulans</name>
    <dbReference type="NCBI Taxonomy" id="5580"/>
    <lineage>
        <taxon>Eukaryota</taxon>
        <taxon>Fungi</taxon>
        <taxon>Dikarya</taxon>
        <taxon>Ascomycota</taxon>
        <taxon>Pezizomycotina</taxon>
        <taxon>Dothideomycetes</taxon>
        <taxon>Dothideomycetidae</taxon>
        <taxon>Dothideales</taxon>
        <taxon>Saccotheciaceae</taxon>
        <taxon>Aureobasidium</taxon>
    </lineage>
</organism>
<evidence type="ECO:0000313" key="3">
    <source>
        <dbReference type="Proteomes" id="UP000309734"/>
    </source>
</evidence>
<gene>
    <name evidence="2" type="ORF">D6C85_02499</name>
</gene>
<keyword evidence="1" id="KW-0732">Signal</keyword>
<evidence type="ECO:0000256" key="1">
    <source>
        <dbReference type="SAM" id="SignalP"/>
    </source>
</evidence>
<proteinExistence type="predicted"/>
<dbReference type="Proteomes" id="UP000309734">
    <property type="component" value="Unassembled WGS sequence"/>
</dbReference>
<dbReference type="AlphaFoldDB" id="A0A4S9XAC3"/>
<protein>
    <submittedName>
        <fullName evidence="2">Uncharacterized protein</fullName>
    </submittedName>
</protein>
<reference evidence="2 3" key="1">
    <citation type="submission" date="2018-10" db="EMBL/GenBank/DDBJ databases">
        <title>Fifty Aureobasidium pullulans genomes reveal a recombining polyextremotolerant generalist.</title>
        <authorList>
            <person name="Gostincar C."/>
            <person name="Turk M."/>
            <person name="Zajc J."/>
            <person name="Gunde-Cimerman N."/>
        </authorList>
    </citation>
    <scope>NUCLEOTIDE SEQUENCE [LARGE SCALE GENOMIC DNA]</scope>
    <source>
        <strain evidence="2 3">EXF-3519</strain>
    </source>
</reference>
<feature type="chain" id="PRO_5020667681" evidence="1">
    <location>
        <begin position="20"/>
        <end position="72"/>
    </location>
</feature>
<evidence type="ECO:0000313" key="2">
    <source>
        <dbReference type="EMBL" id="THZ76052.1"/>
    </source>
</evidence>
<dbReference type="EMBL" id="QZBS01000046">
    <property type="protein sequence ID" value="THZ76052.1"/>
    <property type="molecule type" value="Genomic_DNA"/>
</dbReference>
<accession>A0A4S9XAC3</accession>
<comment type="caution">
    <text evidence="2">The sequence shown here is derived from an EMBL/GenBank/DDBJ whole genome shotgun (WGS) entry which is preliminary data.</text>
</comment>
<name>A0A4S9XAC3_AURPU</name>
<sequence length="72" mass="8138">MRPTTYLVGFLATASAVLAVPDLSGLPREIQECVVGNHKTGWDWGGDYNWESLSDEQFCKIQEKFFRRTITG</sequence>